<dbReference type="PANTHER" id="PTHR10264:SF19">
    <property type="entry name" value="AT06885P-RELATED"/>
    <property type="match status" value="1"/>
</dbReference>
<dbReference type="FunFam" id="3.30.479.30:FF:000004">
    <property type="entry name" value="Putative membrane protease family, stomatin"/>
    <property type="match status" value="1"/>
</dbReference>
<dbReference type="InterPro" id="IPR001107">
    <property type="entry name" value="Band_7"/>
</dbReference>
<dbReference type="PANTHER" id="PTHR10264">
    <property type="entry name" value="BAND 7 PROTEIN-RELATED"/>
    <property type="match status" value="1"/>
</dbReference>
<accession>A0A7R9LXS2</accession>
<dbReference type="PRINTS" id="PR00721">
    <property type="entry name" value="STOMATIN"/>
</dbReference>
<name>A0A7R9LXS2_9ACAR</name>
<dbReference type="GO" id="GO:0009898">
    <property type="term" value="C:cytoplasmic side of plasma membrane"/>
    <property type="evidence" value="ECO:0007669"/>
    <property type="project" value="UniProtKB-ARBA"/>
</dbReference>
<dbReference type="EMBL" id="CAJPVJ010003869">
    <property type="protein sequence ID" value="CAG2168026.1"/>
    <property type="molecule type" value="Genomic_DNA"/>
</dbReference>
<keyword evidence="2" id="KW-0812">Transmembrane</keyword>
<dbReference type="OrthoDB" id="2105077at2759"/>
<evidence type="ECO:0000256" key="2">
    <source>
        <dbReference type="SAM" id="Phobius"/>
    </source>
</evidence>
<keyword evidence="2" id="KW-0472">Membrane</keyword>
<keyword evidence="2" id="KW-1133">Transmembrane helix</keyword>
<evidence type="ECO:0000313" key="5">
    <source>
        <dbReference type="Proteomes" id="UP000728032"/>
    </source>
</evidence>
<dbReference type="Gene3D" id="3.30.479.30">
    <property type="entry name" value="Band 7 domain"/>
    <property type="match status" value="1"/>
</dbReference>
<dbReference type="InterPro" id="IPR001972">
    <property type="entry name" value="Stomatin_HflK_fam"/>
</dbReference>
<keyword evidence="5" id="KW-1185">Reference proteome</keyword>
<evidence type="ECO:0000259" key="3">
    <source>
        <dbReference type="SMART" id="SM00244"/>
    </source>
</evidence>
<dbReference type="Gene3D" id="6.10.250.2090">
    <property type="match status" value="1"/>
</dbReference>
<evidence type="ECO:0000256" key="1">
    <source>
        <dbReference type="ARBA" id="ARBA00008164"/>
    </source>
</evidence>
<organism evidence="4">
    <name type="scientific">Oppiella nova</name>
    <dbReference type="NCBI Taxonomy" id="334625"/>
    <lineage>
        <taxon>Eukaryota</taxon>
        <taxon>Metazoa</taxon>
        <taxon>Ecdysozoa</taxon>
        <taxon>Arthropoda</taxon>
        <taxon>Chelicerata</taxon>
        <taxon>Arachnida</taxon>
        <taxon>Acari</taxon>
        <taxon>Acariformes</taxon>
        <taxon>Sarcoptiformes</taxon>
        <taxon>Oribatida</taxon>
        <taxon>Brachypylina</taxon>
        <taxon>Oppioidea</taxon>
        <taxon>Oppiidae</taxon>
        <taxon>Oppiella</taxon>
    </lineage>
</organism>
<proteinExistence type="inferred from homology"/>
<dbReference type="Pfam" id="PF01145">
    <property type="entry name" value="Band_7"/>
    <property type="match status" value="1"/>
</dbReference>
<dbReference type="InterPro" id="IPR036013">
    <property type="entry name" value="Band_7/SPFH_dom_sf"/>
</dbReference>
<reference evidence="4" key="1">
    <citation type="submission" date="2020-11" db="EMBL/GenBank/DDBJ databases">
        <authorList>
            <person name="Tran Van P."/>
        </authorList>
    </citation>
    <scope>NUCLEOTIDE SEQUENCE</scope>
</reference>
<gene>
    <name evidence="4" type="ORF">ONB1V03_LOCUS7520</name>
</gene>
<dbReference type="AlphaFoldDB" id="A0A7R9LXS2"/>
<feature type="transmembrane region" description="Helical" evidence="2">
    <location>
        <begin position="63"/>
        <end position="91"/>
    </location>
</feature>
<dbReference type="InterPro" id="IPR043202">
    <property type="entry name" value="Band-7_stomatin-like"/>
</dbReference>
<dbReference type="SMART" id="SM00244">
    <property type="entry name" value="PHB"/>
    <property type="match status" value="1"/>
</dbReference>
<dbReference type="EMBL" id="OC918694">
    <property type="protein sequence ID" value="CAD7649894.1"/>
    <property type="molecule type" value="Genomic_DNA"/>
</dbReference>
<dbReference type="Proteomes" id="UP000728032">
    <property type="component" value="Unassembled WGS sequence"/>
</dbReference>
<sequence>MKPTTGNPNSNYTSRTNLVDSYELSTLGASSRSRAVTPTPILTPGRRLSVTSSSEDDSLCSTIIGTLMIFAVLLLLMSTFPLSMCFCFIITNDYEKAVLFRNGRLRQVNGMGPGAVFVIPYVDLCYIIDCRTVCYGIPPQKVLTKDSMTIDVDAVVLYRVHNAIAATTKVQSYSKATELLAATSLRNFLGTKTLAQILAESSDINETLKAHLDAATEFWGVCVDRIDIKNVRIPADLQSALSAEAQASREAKANYITAYGEKDASHSLVEAAVKLDDFALQLRYLQTLNTISVNNNDTFIVPIPIELFQFAAH</sequence>
<dbReference type="SUPFAM" id="SSF117892">
    <property type="entry name" value="Band 7/SPFH domain"/>
    <property type="match status" value="1"/>
</dbReference>
<protein>
    <recommendedName>
        <fullName evidence="3">Band 7 domain-containing protein</fullName>
    </recommendedName>
</protein>
<comment type="similarity">
    <text evidence="1">Belongs to the band 7/mec-2 family.</text>
</comment>
<evidence type="ECO:0000313" key="4">
    <source>
        <dbReference type="EMBL" id="CAD7649894.1"/>
    </source>
</evidence>
<feature type="domain" description="Band 7" evidence="3">
    <location>
        <begin position="86"/>
        <end position="245"/>
    </location>
</feature>